<organism evidence="1 2">
    <name type="scientific">Prevotella intermedia</name>
    <dbReference type="NCBI Taxonomy" id="28131"/>
    <lineage>
        <taxon>Bacteria</taxon>
        <taxon>Pseudomonadati</taxon>
        <taxon>Bacteroidota</taxon>
        <taxon>Bacteroidia</taxon>
        <taxon>Bacteroidales</taxon>
        <taxon>Prevotellaceae</taxon>
        <taxon>Prevotella</taxon>
    </lineage>
</organism>
<reference evidence="1 2" key="1">
    <citation type="journal article" date="2016" name="DNA Res.">
        <title>The complete genome sequencing of Prevotella intermedia strain OMA14 and a subsequent fine-scale, intra-species genomic comparison reveal an unusual amplification of conjugative and mobile transposons and identify a novel Prevotella-lineage-specific repeat.</title>
        <authorList>
            <person name="Naito M."/>
            <person name="Ogura Y."/>
            <person name="Itoh T."/>
            <person name="Shoji M."/>
            <person name="Okamoto M."/>
            <person name="Hayashi T."/>
            <person name="Nakayama K."/>
        </authorList>
    </citation>
    <scope>NUCLEOTIDE SEQUENCE [LARGE SCALE GENOMIC DNA]</scope>
    <source>
        <strain evidence="1 2">OMA14</strain>
    </source>
</reference>
<dbReference type="AlphaFoldDB" id="A0A0S3UHJ0"/>
<gene>
    <name evidence="1" type="ORF">PIOMA14_I_0290</name>
</gene>
<sequence>MANKAMRNNRLKMLRQISLRFLF</sequence>
<evidence type="ECO:0000313" key="1">
    <source>
        <dbReference type="EMBL" id="BAU16798.1"/>
    </source>
</evidence>
<evidence type="ECO:0000313" key="2">
    <source>
        <dbReference type="Proteomes" id="UP000217431"/>
    </source>
</evidence>
<dbReference type="EMBL" id="AP014597">
    <property type="protein sequence ID" value="BAU16798.1"/>
    <property type="molecule type" value="Genomic_DNA"/>
</dbReference>
<name>A0A0S3UHJ0_PREIN</name>
<accession>A0A0S3UHJ0</accession>
<proteinExistence type="predicted"/>
<protein>
    <submittedName>
        <fullName evidence="1">Uncharacterized protein</fullName>
    </submittedName>
</protein>
<dbReference type="Proteomes" id="UP000217431">
    <property type="component" value="Chromosome I"/>
</dbReference>